<protein>
    <submittedName>
        <fullName evidence="2">Uncharacterized protein</fullName>
    </submittedName>
</protein>
<evidence type="ECO:0000313" key="3">
    <source>
        <dbReference type="Proteomes" id="UP000068603"/>
    </source>
</evidence>
<feature type="transmembrane region" description="Helical" evidence="1">
    <location>
        <begin position="21"/>
        <end position="50"/>
    </location>
</feature>
<proteinExistence type="predicted"/>
<reference evidence="2 3" key="1">
    <citation type="submission" date="2015-11" db="EMBL/GenBank/DDBJ databases">
        <title>Expanding the genomic diversity of Burkholderia species for the development of highly accurate diagnostics.</title>
        <authorList>
            <person name="Sahl J."/>
            <person name="Keim P."/>
            <person name="Wagner D."/>
        </authorList>
    </citation>
    <scope>NUCLEOTIDE SEQUENCE [LARGE SCALE GENOMIC DNA]</scope>
    <source>
        <strain evidence="2 3">MSMB1960WGS</strain>
    </source>
</reference>
<dbReference type="AlphaFoldDB" id="A0A108GRK2"/>
<keyword evidence="1" id="KW-1133">Transmembrane helix</keyword>
<evidence type="ECO:0000313" key="2">
    <source>
        <dbReference type="EMBL" id="KWA59829.1"/>
    </source>
</evidence>
<feature type="transmembrane region" description="Helical" evidence="1">
    <location>
        <begin position="70"/>
        <end position="90"/>
    </location>
</feature>
<name>A0A108GRK2_9BURK</name>
<dbReference type="Proteomes" id="UP000068603">
    <property type="component" value="Unassembled WGS sequence"/>
</dbReference>
<evidence type="ECO:0000256" key="1">
    <source>
        <dbReference type="SAM" id="Phobius"/>
    </source>
</evidence>
<keyword evidence="1" id="KW-0472">Membrane</keyword>
<comment type="caution">
    <text evidence="2">The sequence shown here is derived from an EMBL/GenBank/DDBJ whole genome shotgun (WGS) entry which is preliminary data.</text>
</comment>
<organism evidence="2">
    <name type="scientific">Burkholderia stagnalis</name>
    <dbReference type="NCBI Taxonomy" id="1503054"/>
    <lineage>
        <taxon>Bacteria</taxon>
        <taxon>Pseudomonadati</taxon>
        <taxon>Pseudomonadota</taxon>
        <taxon>Betaproteobacteria</taxon>
        <taxon>Burkholderiales</taxon>
        <taxon>Burkholderiaceae</taxon>
        <taxon>Burkholderia</taxon>
        <taxon>Burkholderia cepacia complex</taxon>
    </lineage>
</organism>
<accession>A0A108GRK2</accession>
<sequence>MNDRQPDLRRPVTGPYRQSRWAAVLEYVFGLVAKGTMVLAVLIMVAISIITGDAGGTGSMPWPRTRKGRWRLLLVPALSVAIVAATLYFMKRGGGHLAGS</sequence>
<keyword evidence="1" id="KW-0812">Transmembrane</keyword>
<gene>
    <name evidence="2" type="ORF">WT44_19375</name>
</gene>
<dbReference type="EMBL" id="LPHB01000053">
    <property type="protein sequence ID" value="KWA59829.1"/>
    <property type="molecule type" value="Genomic_DNA"/>
</dbReference>